<dbReference type="EMBL" id="RWGY01000004">
    <property type="protein sequence ID" value="TVU46517.1"/>
    <property type="molecule type" value="Genomic_DNA"/>
</dbReference>
<gene>
    <name evidence="2" type="ORF">EJB05_06058</name>
</gene>
<sequence length="608" mass="66490">MEGDYLDHCSKERGPTVWLPLHHRPLHDHRRLPRRPHSDGHGRLRVPRLVVAVLRHGHRRRGRGLLAELLRDLLEQHDLRLLGAHVDDGLAHGLPVRLQRLQPRAEAAHVLVLRRPSAAAAAAAVAAHRRAAAVAGALGHGQRRRAVDGVDGVDPVAGAAVGVDVVREEAAVVVAEVEAVVVGVGARVVAREEGGRARRDADDGRGGGRRGRGAALQEVDAVGEAVQLLARRLLLLRVERVGLGRRGRVVDAAPQRRVVAGRRGGRRRGRARRGGAAGPLLPRGGRPRRRVVAGRLLLLLDGGGGAQQSGVALGERLLEGGELGGVVGHLLLGVAPELARLHHGLRLLPLQAEDHRHGLAGGAGSRAALRVELGLHVRQRRLMPRQRLPQRRGLVADLHPHHRGGRLRWAGPPLQRRPRQARKHRRRGGGGRGLGGVAAERAERGRRVAGVGHGGGRHAHIRGGEGARTCAARYRNGPREGKEGAGEGIVRQKACFYIHNSSKYAHEVLEKKVEPRDRNRQEEMCKVRIYIQTKAVIHFYGDIRLNYWPWELNDWPVTATPVLYTSRFQTKWWSFQGQNPTQESDHRANTNRTALALLRPNLLTAATN</sequence>
<feature type="compositionally biased region" description="Basic and acidic residues" evidence="1">
    <location>
        <begin position="193"/>
        <end position="206"/>
    </location>
</feature>
<dbReference type="AlphaFoldDB" id="A0A5J9WF60"/>
<dbReference type="Gramene" id="TVU46517">
    <property type="protein sequence ID" value="TVU46517"/>
    <property type="gene ID" value="EJB05_06058"/>
</dbReference>
<feature type="region of interest" description="Disordered" evidence="1">
    <location>
        <begin position="402"/>
        <end position="441"/>
    </location>
</feature>
<protein>
    <submittedName>
        <fullName evidence="2">Uncharacterized protein</fullName>
    </submittedName>
</protein>
<name>A0A5J9WF60_9POAL</name>
<evidence type="ECO:0000313" key="3">
    <source>
        <dbReference type="Proteomes" id="UP000324897"/>
    </source>
</evidence>
<proteinExistence type="predicted"/>
<evidence type="ECO:0000313" key="2">
    <source>
        <dbReference type="EMBL" id="TVU46517.1"/>
    </source>
</evidence>
<keyword evidence="3" id="KW-1185">Reference proteome</keyword>
<organism evidence="2 3">
    <name type="scientific">Eragrostis curvula</name>
    <name type="common">weeping love grass</name>
    <dbReference type="NCBI Taxonomy" id="38414"/>
    <lineage>
        <taxon>Eukaryota</taxon>
        <taxon>Viridiplantae</taxon>
        <taxon>Streptophyta</taxon>
        <taxon>Embryophyta</taxon>
        <taxon>Tracheophyta</taxon>
        <taxon>Spermatophyta</taxon>
        <taxon>Magnoliopsida</taxon>
        <taxon>Liliopsida</taxon>
        <taxon>Poales</taxon>
        <taxon>Poaceae</taxon>
        <taxon>PACMAD clade</taxon>
        <taxon>Chloridoideae</taxon>
        <taxon>Eragrostideae</taxon>
        <taxon>Eragrostidinae</taxon>
        <taxon>Eragrostis</taxon>
    </lineage>
</organism>
<reference evidence="2 3" key="1">
    <citation type="journal article" date="2019" name="Sci. Rep.">
        <title>A high-quality genome of Eragrostis curvula grass provides insights into Poaceae evolution and supports new strategies to enhance forage quality.</title>
        <authorList>
            <person name="Carballo J."/>
            <person name="Santos B.A.C.M."/>
            <person name="Zappacosta D."/>
            <person name="Garbus I."/>
            <person name="Selva J.P."/>
            <person name="Gallo C.A."/>
            <person name="Diaz A."/>
            <person name="Albertini E."/>
            <person name="Caccamo M."/>
            <person name="Echenique V."/>
        </authorList>
    </citation>
    <scope>NUCLEOTIDE SEQUENCE [LARGE SCALE GENOMIC DNA]</scope>
    <source>
        <strain evidence="3">cv. Victoria</strain>
        <tissue evidence="2">Leaf</tissue>
    </source>
</reference>
<feature type="compositionally biased region" description="Basic residues" evidence="1">
    <location>
        <begin position="261"/>
        <end position="273"/>
    </location>
</feature>
<feature type="region of interest" description="Disordered" evidence="1">
    <location>
        <begin position="261"/>
        <end position="284"/>
    </location>
</feature>
<feature type="non-terminal residue" evidence="2">
    <location>
        <position position="1"/>
    </location>
</feature>
<accession>A0A5J9WF60</accession>
<feature type="compositionally biased region" description="Basic residues" evidence="1">
    <location>
        <begin position="416"/>
        <end position="429"/>
    </location>
</feature>
<evidence type="ECO:0000256" key="1">
    <source>
        <dbReference type="SAM" id="MobiDB-lite"/>
    </source>
</evidence>
<dbReference type="Proteomes" id="UP000324897">
    <property type="component" value="Chromosome 5"/>
</dbReference>
<comment type="caution">
    <text evidence="2">The sequence shown here is derived from an EMBL/GenBank/DDBJ whole genome shotgun (WGS) entry which is preliminary data.</text>
</comment>
<feature type="region of interest" description="Disordered" evidence="1">
    <location>
        <begin position="193"/>
        <end position="213"/>
    </location>
</feature>